<dbReference type="SMR" id="A0A0C4G3P0"/>
<gene>
    <name evidence="1" type="primary">ATP8</name>
</gene>
<dbReference type="EMBL" id="KC150028">
    <property type="protein sequence ID" value="AGG19450.1"/>
    <property type="molecule type" value="Genomic_DNA"/>
</dbReference>
<reference evidence="1" key="1">
    <citation type="submission" date="2012-11" db="EMBL/GenBank/DDBJ databases">
        <title>The DUI detection of freshwater pearl mussel Hyriopsis cumingii.</title>
        <authorList>
            <person name="Wang G.L."/>
            <person name="Chen L."/>
            <person name="Li J.L."/>
        </authorList>
    </citation>
    <scope>NUCLEOTIDE SEQUENCE</scope>
    <source>
        <tissue evidence="1">Gonad</tissue>
    </source>
</reference>
<keyword evidence="1" id="KW-0496">Mitochondrion</keyword>
<protein>
    <submittedName>
        <fullName evidence="1">ATP synthase F0 subunit 8</fullName>
    </submittedName>
</protein>
<name>A0A0C4G3P0_SINCU</name>
<geneLocation type="mitochondrion" evidence="1"/>
<proteinExistence type="predicted"/>
<evidence type="ECO:0000313" key="1">
    <source>
        <dbReference type="EMBL" id="AGG19450.1"/>
    </source>
</evidence>
<sequence>MPQFSPMSWCLIALFLFVMMLSVSISLWWGGGVATYSVSSGMSKGGMGCFRLFGWKSA</sequence>
<organism evidence="1">
    <name type="scientific">Sinohyriopsis cumingii</name>
    <name type="common">Triangle sail mussel</name>
    <name type="synonym">Hyriopsis cumingii</name>
    <dbReference type="NCBI Taxonomy" id="165450"/>
    <lineage>
        <taxon>Eukaryota</taxon>
        <taxon>Metazoa</taxon>
        <taxon>Spiralia</taxon>
        <taxon>Lophotrochozoa</taxon>
        <taxon>Mollusca</taxon>
        <taxon>Bivalvia</taxon>
        <taxon>Autobranchia</taxon>
        <taxon>Heteroconchia</taxon>
        <taxon>Palaeoheterodonta</taxon>
        <taxon>Unionida</taxon>
        <taxon>Unionoidea</taxon>
        <taxon>Unionidae</taxon>
        <taxon>Gonideinae</taxon>
        <taxon>Sinohyriopsis</taxon>
    </lineage>
</organism>
<dbReference type="AlphaFoldDB" id="A0A0C4G3P0"/>
<accession>A0A0C4G3P0</accession>